<comment type="caution">
    <text evidence="1">The sequence shown here is derived from an EMBL/GenBank/DDBJ whole genome shotgun (WGS) entry which is preliminary data.</text>
</comment>
<evidence type="ECO:0000313" key="2">
    <source>
        <dbReference type="Proteomes" id="UP001057375"/>
    </source>
</evidence>
<organism evidence="1 2">
    <name type="scientific">Aduncisulcus paluster</name>
    <dbReference type="NCBI Taxonomy" id="2918883"/>
    <lineage>
        <taxon>Eukaryota</taxon>
        <taxon>Metamonada</taxon>
        <taxon>Carpediemonas-like organisms</taxon>
        <taxon>Aduncisulcus</taxon>
    </lineage>
</organism>
<protein>
    <submittedName>
        <fullName evidence="1">PAS domain S-box protein</fullName>
    </submittedName>
</protein>
<dbReference type="EMBL" id="BQXS01004535">
    <property type="protein sequence ID" value="GKT37397.1"/>
    <property type="molecule type" value="Genomic_DNA"/>
</dbReference>
<reference evidence="1" key="1">
    <citation type="submission" date="2022-03" db="EMBL/GenBank/DDBJ databases">
        <title>Draft genome sequence of Aduncisulcus paluster, a free-living microaerophilic Fornicata.</title>
        <authorList>
            <person name="Yuyama I."/>
            <person name="Kume K."/>
            <person name="Tamura T."/>
            <person name="Inagaki Y."/>
            <person name="Hashimoto T."/>
        </authorList>
    </citation>
    <scope>NUCLEOTIDE SEQUENCE</scope>
    <source>
        <strain evidence="1">NY0171</strain>
    </source>
</reference>
<sequence>MHIATVVNSAFESVLNKVESSAKSAQETAALFAGSPEVVEAFTIAHTGNISDERSEQSQAAREYIREFMHDELTNYKS</sequence>
<gene>
    <name evidence="1" type="ORF">ADUPG1_003335</name>
</gene>
<proteinExistence type="predicted"/>
<dbReference type="Proteomes" id="UP001057375">
    <property type="component" value="Unassembled WGS sequence"/>
</dbReference>
<name>A0ABQ5KY69_9EUKA</name>
<accession>A0ABQ5KY69</accession>
<evidence type="ECO:0000313" key="1">
    <source>
        <dbReference type="EMBL" id="GKT37397.1"/>
    </source>
</evidence>
<keyword evidence="2" id="KW-1185">Reference proteome</keyword>
<feature type="non-terminal residue" evidence="1">
    <location>
        <position position="78"/>
    </location>
</feature>